<dbReference type="AlphaFoldDB" id="A0A8K2AA07"/>
<dbReference type="RefSeq" id="WP_338047131.1">
    <property type="nucleotide sequence ID" value="NZ_WVIC01000061.1"/>
</dbReference>
<evidence type="ECO:0000256" key="1">
    <source>
        <dbReference type="SAM" id="Coils"/>
    </source>
</evidence>
<reference evidence="3" key="1">
    <citation type="submission" date="2019-12" db="EMBL/GenBank/DDBJ databases">
        <title>High-Quality draft genome sequences of three cyanobacteria isolated from the limestone walls of the Old Cathedral of Coimbra.</title>
        <authorList>
            <person name="Tiago I."/>
            <person name="Soares F."/>
            <person name="Portugal A."/>
        </authorList>
    </citation>
    <scope>NUCLEOTIDE SEQUENCE [LARGE SCALE GENOMIC DNA]</scope>
    <source>
        <strain evidence="3">C</strain>
    </source>
</reference>
<evidence type="ECO:0000313" key="4">
    <source>
        <dbReference type="Proteomes" id="UP000607397"/>
    </source>
</evidence>
<comment type="caution">
    <text evidence="3">The sequence shown here is derived from an EMBL/GenBank/DDBJ whole genome shotgun (WGS) entry which is preliminary data.</text>
</comment>
<dbReference type="PANTHER" id="PTHR33055">
    <property type="entry name" value="TRANSPOSASE FOR INSERTION SEQUENCE ELEMENT IS1111A"/>
    <property type="match status" value="1"/>
</dbReference>
<evidence type="ECO:0000313" key="3">
    <source>
        <dbReference type="EMBL" id="NCJ08630.1"/>
    </source>
</evidence>
<gene>
    <name evidence="3" type="ORF">GS597_19385</name>
</gene>
<sequence length="127" mass="14274">METHLEWLRQRIQQIDEQLNSQIQRCQSFQQKQTRLKSVPGVGNVVAATLLALLPELGELSTQKISVLVGVAPLNRDSGQMQGKRTIFGGRAAVRQMLYMATLVAVRYNPVIKAFYEHLLKQGKLVS</sequence>
<dbReference type="GO" id="GO:0006313">
    <property type="term" value="P:DNA transposition"/>
    <property type="evidence" value="ECO:0007669"/>
    <property type="project" value="InterPro"/>
</dbReference>
<dbReference type="InterPro" id="IPR047650">
    <property type="entry name" value="Transpos_IS110"/>
</dbReference>
<dbReference type="GO" id="GO:0003677">
    <property type="term" value="F:DNA binding"/>
    <property type="evidence" value="ECO:0007669"/>
    <property type="project" value="InterPro"/>
</dbReference>
<evidence type="ECO:0000259" key="2">
    <source>
        <dbReference type="Pfam" id="PF02371"/>
    </source>
</evidence>
<dbReference type="InterPro" id="IPR003346">
    <property type="entry name" value="Transposase_20"/>
</dbReference>
<feature type="coiled-coil region" evidence="1">
    <location>
        <begin position="5"/>
        <end position="32"/>
    </location>
</feature>
<keyword evidence="1" id="KW-0175">Coiled coil</keyword>
<keyword evidence="4" id="KW-1185">Reference proteome</keyword>
<dbReference type="EMBL" id="WVIC01000061">
    <property type="protein sequence ID" value="NCJ08630.1"/>
    <property type="molecule type" value="Genomic_DNA"/>
</dbReference>
<organism evidence="3 4">
    <name type="scientific">Petrachloros mirabilis ULC683</name>
    <dbReference type="NCBI Taxonomy" id="2781853"/>
    <lineage>
        <taxon>Bacteria</taxon>
        <taxon>Bacillati</taxon>
        <taxon>Cyanobacteriota</taxon>
        <taxon>Cyanophyceae</taxon>
        <taxon>Synechococcales</taxon>
        <taxon>Petrachlorosaceae</taxon>
        <taxon>Petrachloros</taxon>
        <taxon>Petrachloros mirabilis</taxon>
    </lineage>
</organism>
<accession>A0A8K2AA07</accession>
<dbReference type="Pfam" id="PF02371">
    <property type="entry name" value="Transposase_20"/>
    <property type="match status" value="1"/>
</dbReference>
<dbReference type="GO" id="GO:0004803">
    <property type="term" value="F:transposase activity"/>
    <property type="evidence" value="ECO:0007669"/>
    <property type="project" value="InterPro"/>
</dbReference>
<name>A0A8K2AA07_9CYAN</name>
<dbReference type="Proteomes" id="UP000607397">
    <property type="component" value="Unassembled WGS sequence"/>
</dbReference>
<dbReference type="PANTHER" id="PTHR33055:SF13">
    <property type="entry name" value="TRANSPOSASE"/>
    <property type="match status" value="1"/>
</dbReference>
<protein>
    <submittedName>
        <fullName evidence="3">Transposase</fullName>
    </submittedName>
</protein>
<proteinExistence type="predicted"/>
<feature type="domain" description="Transposase IS116/IS110/IS902 C-terminal" evidence="2">
    <location>
        <begin position="34"/>
        <end position="117"/>
    </location>
</feature>